<evidence type="ECO:0000313" key="3">
    <source>
        <dbReference type="EMBL" id="GJT40108.1"/>
    </source>
</evidence>
<dbReference type="PANTHER" id="PTHR47126">
    <property type="entry name" value="5'-ADENYLYLSULFATE REDUCTASE-LIKE 7"/>
    <property type="match status" value="1"/>
</dbReference>
<dbReference type="SUPFAM" id="SSF52833">
    <property type="entry name" value="Thioredoxin-like"/>
    <property type="match status" value="1"/>
</dbReference>
<dbReference type="InterPro" id="IPR043502">
    <property type="entry name" value="DNA/RNA_pol_sf"/>
</dbReference>
<reference evidence="3" key="2">
    <citation type="submission" date="2022-01" db="EMBL/GenBank/DDBJ databases">
        <authorList>
            <person name="Yamashiro T."/>
            <person name="Shiraishi A."/>
            <person name="Satake H."/>
            <person name="Nakayama K."/>
        </authorList>
    </citation>
    <scope>NUCLEOTIDE SEQUENCE</scope>
</reference>
<feature type="region of interest" description="Disordered" evidence="1">
    <location>
        <begin position="1"/>
        <end position="27"/>
    </location>
</feature>
<dbReference type="InterPro" id="IPR013766">
    <property type="entry name" value="Thioredoxin_domain"/>
</dbReference>
<dbReference type="Proteomes" id="UP001151760">
    <property type="component" value="Unassembled WGS sequence"/>
</dbReference>
<dbReference type="PANTHER" id="PTHR47126:SF9">
    <property type="entry name" value="5'-ADENYLYLSULFATE REDUCTASE-LIKE 6-RELATED"/>
    <property type="match status" value="1"/>
</dbReference>
<evidence type="ECO:0000256" key="1">
    <source>
        <dbReference type="SAM" id="MobiDB-lite"/>
    </source>
</evidence>
<proteinExistence type="predicted"/>
<feature type="domain" description="Thioredoxin" evidence="2">
    <location>
        <begin position="696"/>
        <end position="814"/>
    </location>
</feature>
<dbReference type="EMBL" id="BQNB010015444">
    <property type="protein sequence ID" value="GJT40108.1"/>
    <property type="molecule type" value="Genomic_DNA"/>
</dbReference>
<dbReference type="SUPFAM" id="SSF56672">
    <property type="entry name" value="DNA/RNA polymerases"/>
    <property type="match status" value="1"/>
</dbReference>
<dbReference type="InterPro" id="IPR044794">
    <property type="entry name" value="APRL5/7"/>
</dbReference>
<name>A0ABQ5DP67_9ASTR</name>
<dbReference type="CDD" id="cd02999">
    <property type="entry name" value="PDI_a_ERp44_like"/>
    <property type="match status" value="1"/>
</dbReference>
<dbReference type="InterPro" id="IPR036249">
    <property type="entry name" value="Thioredoxin-like_sf"/>
</dbReference>
<comment type="caution">
    <text evidence="3">The sequence shown here is derived from an EMBL/GenBank/DDBJ whole genome shotgun (WGS) entry which is preliminary data.</text>
</comment>
<evidence type="ECO:0000259" key="2">
    <source>
        <dbReference type="PROSITE" id="PS51352"/>
    </source>
</evidence>
<dbReference type="Gene3D" id="3.40.30.10">
    <property type="entry name" value="Glutaredoxin"/>
    <property type="match status" value="1"/>
</dbReference>
<accession>A0ABQ5DP67</accession>
<keyword evidence="4" id="KW-1185">Reference proteome</keyword>
<dbReference type="InterPro" id="IPR013103">
    <property type="entry name" value="RVT_2"/>
</dbReference>
<sequence length="957" mass="109232">MKASDYDNSDPVPPRQNVVPSAEKTDLSQQGLEFLFSPLLEEYYNPAHGHAEDNNNDQAPNASFQEDEFINPFCTRLFSIFAQSSKEHHVWHDHLSCNVGEYRPWIQCQDHETACAQSELALSVERNQNNRDYEKNIQSSEVTLLNDVMDVVKQTDLNKEVFEDDNELDSDTEDVLAEPEGFVDPDHPEKVYLLRKALYGLKQAPRAWYDELSNFLMSKGFTKGTIDPTLFKIKYGEDILLVQIYVDDIIFGSTNPKYSKRFEKLMHSRFEMSLMGEMKFFLGLQIHQSPKGIFINQAKYALEILKKHNMDNCHSIGTPLATKPKLDVDLSGEPVDQSDYRSKIGSLMYLTSSRPDLVQAVCYCARYQARPTQKHLKEVKRIFKYLKGTINMGLWYPKDSGFELTAFSDADHAGCIDTRKSTSGGIQFLGDKLVSWMSKKQNCTAMSSAEAEYVALSASCAQVMWMRTQFLGDKASKSKDKRKQNCTAMFSQQRQSTNSISCNPVQAFSRIKAHPTRYHFAIEEGNRLKNGIIEVMILSDLNTPIGLTLLRKPFLRIGLRSIVRRIRCMEIMVMYGDEIVRRPEESTPRIIASHRVRDELAWPGCCALKTLSWTSDAMHNSPCHWVSAQQITWFICHGDDTRLLLTSHCRDRDDLNKVAVLLQPPSTLERIPQNVELEVMVQNGDVLRYVRVTPTEHTNMPSPEDTIRLANMDGESLDKVLSSSQTNAYVAILFYASWCPFSKNVQPKFDALSSMYPQIKHIMVEQSSVPPIVFSRYGIHGVPSILLVNKTTRMRHRGPKEMQSLVDFYQRATGLEPTMYLTEDQIIFSENKSDVLESLNKTQIKDIISREPYLTFSLFFLFLKALVYFYPNMISNLIALWLAYIPHPNLAIFGEWKQLLARVLHLVDVNRAFNKLKLIKSRPFHNGARSARAWTSSLASFSLSKTSSSRASQGVKL</sequence>
<reference evidence="3" key="1">
    <citation type="journal article" date="2022" name="Int. J. Mol. Sci.">
        <title>Draft Genome of Tanacetum Coccineum: Genomic Comparison of Closely Related Tanacetum-Family Plants.</title>
        <authorList>
            <person name="Yamashiro T."/>
            <person name="Shiraishi A."/>
            <person name="Nakayama K."/>
            <person name="Satake H."/>
        </authorList>
    </citation>
    <scope>NUCLEOTIDE SEQUENCE</scope>
</reference>
<dbReference type="PROSITE" id="PS51352">
    <property type="entry name" value="THIOREDOXIN_2"/>
    <property type="match status" value="1"/>
</dbReference>
<gene>
    <name evidence="3" type="ORF">Tco_0939973</name>
</gene>
<dbReference type="Pfam" id="PF07727">
    <property type="entry name" value="RVT_2"/>
    <property type="match status" value="1"/>
</dbReference>
<protein>
    <submittedName>
        <fullName evidence="3">Retrovirus-related pol polyprotein from transposon TNT 1-94</fullName>
    </submittedName>
</protein>
<dbReference type="CDD" id="cd09272">
    <property type="entry name" value="RNase_HI_RT_Ty1"/>
    <property type="match status" value="1"/>
</dbReference>
<organism evidence="3 4">
    <name type="scientific">Tanacetum coccineum</name>
    <dbReference type="NCBI Taxonomy" id="301880"/>
    <lineage>
        <taxon>Eukaryota</taxon>
        <taxon>Viridiplantae</taxon>
        <taxon>Streptophyta</taxon>
        <taxon>Embryophyta</taxon>
        <taxon>Tracheophyta</taxon>
        <taxon>Spermatophyta</taxon>
        <taxon>Magnoliopsida</taxon>
        <taxon>eudicotyledons</taxon>
        <taxon>Gunneridae</taxon>
        <taxon>Pentapetalae</taxon>
        <taxon>asterids</taxon>
        <taxon>campanulids</taxon>
        <taxon>Asterales</taxon>
        <taxon>Asteraceae</taxon>
        <taxon>Asteroideae</taxon>
        <taxon>Anthemideae</taxon>
        <taxon>Anthemidinae</taxon>
        <taxon>Tanacetum</taxon>
    </lineage>
</organism>
<dbReference type="Pfam" id="PF00085">
    <property type="entry name" value="Thioredoxin"/>
    <property type="match status" value="1"/>
</dbReference>
<evidence type="ECO:0000313" key="4">
    <source>
        <dbReference type="Proteomes" id="UP001151760"/>
    </source>
</evidence>